<organism evidence="1 2">
    <name type="scientific">[Eubacterium] siraeum DSM 15702</name>
    <dbReference type="NCBI Taxonomy" id="428128"/>
    <lineage>
        <taxon>Bacteria</taxon>
        <taxon>Bacillati</taxon>
        <taxon>Bacillota</taxon>
        <taxon>Clostridia</taxon>
        <taxon>Eubacteriales</taxon>
        <taxon>Oscillospiraceae</taxon>
        <taxon>Oscillospiraceae incertae sedis</taxon>
    </lineage>
</organism>
<name>B0MQR6_9FIRM</name>
<reference evidence="1" key="2">
    <citation type="submission" date="2014-06" db="EMBL/GenBank/DDBJ databases">
        <title>Draft genome sequence of Eubacterium siraeum (DSM 15702).</title>
        <authorList>
            <person name="Sudarsanam P."/>
            <person name="Ley R."/>
            <person name="Guruge J."/>
            <person name="Turnbaugh P.J."/>
            <person name="Mahowald M."/>
            <person name="Liep D."/>
            <person name="Gordon J."/>
        </authorList>
    </citation>
    <scope>NUCLEOTIDE SEQUENCE</scope>
    <source>
        <strain evidence="1">DSM 15702</strain>
    </source>
</reference>
<gene>
    <name evidence="1" type="ORF">EUBSIR_02183</name>
</gene>
<evidence type="ECO:0000313" key="2">
    <source>
        <dbReference type="Proteomes" id="UP000005326"/>
    </source>
</evidence>
<dbReference type="EMBL" id="ABCA03000052">
    <property type="protein sequence ID" value="EDS00042.1"/>
    <property type="molecule type" value="Genomic_DNA"/>
</dbReference>
<accession>B0MQR6</accession>
<comment type="caution">
    <text evidence="1">The sequence shown here is derived from an EMBL/GenBank/DDBJ whole genome shotgun (WGS) entry which is preliminary data.</text>
</comment>
<dbReference type="AlphaFoldDB" id="B0MQR6"/>
<protein>
    <submittedName>
        <fullName evidence="1">Uncharacterized protein</fullName>
    </submittedName>
</protein>
<keyword evidence="2" id="KW-1185">Reference proteome</keyword>
<evidence type="ECO:0000313" key="1">
    <source>
        <dbReference type="EMBL" id="EDS00042.1"/>
    </source>
</evidence>
<proteinExistence type="predicted"/>
<reference evidence="1" key="1">
    <citation type="submission" date="2007-10" db="EMBL/GenBank/DDBJ databases">
        <authorList>
            <person name="Fulton L."/>
            <person name="Clifton S."/>
            <person name="Fulton B."/>
            <person name="Xu J."/>
            <person name="Minx P."/>
            <person name="Pepin K.H."/>
            <person name="Johnson M."/>
            <person name="Thiruvilangam P."/>
            <person name="Bhonagiri V."/>
            <person name="Nash W.E."/>
            <person name="Mardis E.R."/>
            <person name="Wilson R.K."/>
        </authorList>
    </citation>
    <scope>NUCLEOTIDE SEQUENCE [LARGE SCALE GENOMIC DNA]</scope>
    <source>
        <strain evidence="1">DSM 15702</strain>
    </source>
</reference>
<dbReference type="Proteomes" id="UP000005326">
    <property type="component" value="Unassembled WGS sequence"/>
</dbReference>
<sequence>MVHYFGSVVKRLQHKTAVKKRISCTFNQKFRPDNTGRKKSVSVRHECALQ</sequence>